<evidence type="ECO:0000259" key="1">
    <source>
        <dbReference type="Pfam" id="PF00535"/>
    </source>
</evidence>
<dbReference type="InterPro" id="IPR001173">
    <property type="entry name" value="Glyco_trans_2-like"/>
</dbReference>
<accession>A0A9X7VVH8</accession>
<dbReference type="CDD" id="cd00761">
    <property type="entry name" value="Glyco_tranf_GTA_type"/>
    <property type="match status" value="1"/>
</dbReference>
<dbReference type="InterPro" id="IPR050834">
    <property type="entry name" value="Glycosyltransf_2"/>
</dbReference>
<dbReference type="EMBL" id="CP071182">
    <property type="protein sequence ID" value="QSO45375.1"/>
    <property type="molecule type" value="Genomic_DNA"/>
</dbReference>
<organism evidence="2 3">
    <name type="scientific">Alicyclobacillus mengziensis</name>
    <dbReference type="NCBI Taxonomy" id="2931921"/>
    <lineage>
        <taxon>Bacteria</taxon>
        <taxon>Bacillati</taxon>
        <taxon>Bacillota</taxon>
        <taxon>Bacilli</taxon>
        <taxon>Bacillales</taxon>
        <taxon>Alicyclobacillaceae</taxon>
        <taxon>Alicyclobacillus</taxon>
    </lineage>
</organism>
<sequence>MEQTPEIFSDTSGRMNDRNAFISKVRRRKQPRLAKNVQRNPSAVTVVIPSYNAGRYLKEAVESVFAQTYKNWRMMIVDDASTDDSMARIRKYLKDPRVSIIRNQMNIGQTKSLNVALKHVKTPFMVQLDSDDWFLPYTLETLVNQAKKVGPNVALISGNIKLVWFRKDGKQSKTLIQKGRQYRDKYQFLLSNRSCWPRFYRTAALRSVGGWPTGGPYEGRYIEDLRILLRLIPRYKFKWMNRTLYVHRRHQRSMTHRTQEMKRTLYWLIDKTLKDWGDQYRPIYRLLPNGYPQLKSLIVKKAQ</sequence>
<feature type="domain" description="Glycosyltransferase 2-like" evidence="1">
    <location>
        <begin position="45"/>
        <end position="206"/>
    </location>
</feature>
<reference evidence="2 3" key="1">
    <citation type="submission" date="2021-02" db="EMBL/GenBank/DDBJ databases">
        <title>Alicyclobacillus curvatus sp. nov. and Alicyclobacillus mengziensis sp. nov., two acidophilic bacteria isolated from acid mine drainage.</title>
        <authorList>
            <person name="Huang Y."/>
        </authorList>
    </citation>
    <scope>NUCLEOTIDE SEQUENCE [LARGE SCALE GENOMIC DNA]</scope>
    <source>
        <strain evidence="2 3">S30H14</strain>
    </source>
</reference>
<dbReference type="Pfam" id="PF00535">
    <property type="entry name" value="Glycos_transf_2"/>
    <property type="match status" value="1"/>
</dbReference>
<name>A0A9X7VVH8_9BACL</name>
<proteinExistence type="predicted"/>
<dbReference type="Gene3D" id="3.90.550.10">
    <property type="entry name" value="Spore Coat Polysaccharide Biosynthesis Protein SpsA, Chain A"/>
    <property type="match status" value="1"/>
</dbReference>
<dbReference type="SUPFAM" id="SSF53448">
    <property type="entry name" value="Nucleotide-diphospho-sugar transferases"/>
    <property type="match status" value="1"/>
</dbReference>
<evidence type="ECO:0000313" key="2">
    <source>
        <dbReference type="EMBL" id="QSO45375.1"/>
    </source>
</evidence>
<protein>
    <submittedName>
        <fullName evidence="2">Glycosyltransferase family 2 protein</fullName>
    </submittedName>
</protein>
<dbReference type="Proteomes" id="UP000663505">
    <property type="component" value="Chromosome"/>
</dbReference>
<dbReference type="PANTHER" id="PTHR43685">
    <property type="entry name" value="GLYCOSYLTRANSFERASE"/>
    <property type="match status" value="1"/>
</dbReference>
<dbReference type="PANTHER" id="PTHR43685:SF2">
    <property type="entry name" value="GLYCOSYLTRANSFERASE 2-LIKE DOMAIN-CONTAINING PROTEIN"/>
    <property type="match status" value="1"/>
</dbReference>
<dbReference type="KEGG" id="afx:JZ786_12300"/>
<dbReference type="AlphaFoldDB" id="A0A9X7VVH8"/>
<evidence type="ECO:0000313" key="3">
    <source>
        <dbReference type="Proteomes" id="UP000663505"/>
    </source>
</evidence>
<gene>
    <name evidence="2" type="ORF">JZ786_12300</name>
</gene>
<dbReference type="InterPro" id="IPR029044">
    <property type="entry name" value="Nucleotide-diphossugar_trans"/>
</dbReference>
<keyword evidence="3" id="KW-1185">Reference proteome</keyword>
<dbReference type="RefSeq" id="WP_206654746.1">
    <property type="nucleotide sequence ID" value="NZ_CP071182.1"/>
</dbReference>